<evidence type="ECO:0000256" key="5">
    <source>
        <dbReference type="ARBA" id="ARBA00022519"/>
    </source>
</evidence>
<dbReference type="EMBL" id="JH692063">
    <property type="protein sequence ID" value="EIP87873.1"/>
    <property type="molecule type" value="Genomic_DNA"/>
</dbReference>
<name>A0ABN0G6S4_9BURK</name>
<keyword evidence="15" id="KW-1185">Reference proteome</keyword>
<evidence type="ECO:0000256" key="2">
    <source>
        <dbReference type="ARBA" id="ARBA00007246"/>
    </source>
</evidence>
<dbReference type="Pfam" id="PF21687">
    <property type="entry name" value="T2SSK_1st"/>
    <property type="match status" value="1"/>
</dbReference>
<dbReference type="Proteomes" id="UP000004682">
    <property type="component" value="Unassembled WGS sequence"/>
</dbReference>
<evidence type="ECO:0000256" key="10">
    <source>
        <dbReference type="PIRNR" id="PIRNR002786"/>
    </source>
</evidence>
<evidence type="ECO:0000256" key="7">
    <source>
        <dbReference type="ARBA" id="ARBA00022927"/>
    </source>
</evidence>
<reference evidence="15" key="1">
    <citation type="journal article" date="2012" name="J. Bacteriol.">
        <title>Revised Genome Sequence of Burkholderia thailandensis MSMB43 with Improved Annotation.</title>
        <authorList>
            <person name="Zhuo Y."/>
            <person name="Liu L."/>
            <person name="Wang Q."/>
            <person name="Liu X."/>
            <person name="Ren B."/>
            <person name="Liu M."/>
            <person name="Ni P."/>
            <person name="Cheng Y.Q."/>
            <person name="Zhang L."/>
        </authorList>
    </citation>
    <scope>NUCLEOTIDE SEQUENCE [LARGE SCALE GENOMIC DNA]</scope>
    <source>
        <strain evidence="15">MSMB43</strain>
    </source>
</reference>
<comment type="subcellular location">
    <subcellularLocation>
        <location evidence="1 10">Cell inner membrane</location>
    </subcellularLocation>
</comment>
<dbReference type="PANTHER" id="PTHR38831:SF1">
    <property type="entry name" value="TYPE II SECRETION SYSTEM PROTEIN K-RELATED"/>
    <property type="match status" value="1"/>
</dbReference>
<dbReference type="PANTHER" id="PTHR38831">
    <property type="entry name" value="TYPE II SECRETION SYSTEM PROTEIN K"/>
    <property type="match status" value="1"/>
</dbReference>
<dbReference type="InterPro" id="IPR049031">
    <property type="entry name" value="T2SSK_SAM-like_1st"/>
</dbReference>
<dbReference type="Gene3D" id="3.30.1300.30">
    <property type="entry name" value="GSPII I/J protein-like"/>
    <property type="match status" value="1"/>
</dbReference>
<gene>
    <name evidence="14" type="ORF">A33K_15894</name>
</gene>
<evidence type="ECO:0000256" key="3">
    <source>
        <dbReference type="ARBA" id="ARBA00022448"/>
    </source>
</evidence>
<evidence type="ECO:0000259" key="13">
    <source>
        <dbReference type="Pfam" id="PF21687"/>
    </source>
</evidence>
<dbReference type="InterPro" id="IPR038072">
    <property type="entry name" value="GspK_central_sf"/>
</dbReference>
<accession>A0ABN0G6S4</accession>
<evidence type="ECO:0000256" key="4">
    <source>
        <dbReference type="ARBA" id="ARBA00022475"/>
    </source>
</evidence>
<dbReference type="Pfam" id="PF03934">
    <property type="entry name" value="T2SSK"/>
    <property type="match status" value="1"/>
</dbReference>
<sequence length="335" mass="36211">MGHAMDRYEKRGATRARREHGIAIVTALLVVALAATLAASVLWRQQVATRDVENQRLATQTMWVERAAVEWARATLRAQSATSNVTVVGQTWSAPLADVQLADLLPPGTAALNAELARAWISGHVEDAQARLNLTNLVSRVAPGKPWQTSGEGVLAYRRLLGELSLDPALAQQTADYMLRSLRETNAPDGWPLQLVSVDDLARIPGYDAHAIATLAPFVTILPDLTTVNVNTAPEPVLVAAIPTLSRSQAKRLVDRRQTAYFVSTGDVAEYLTPAQGGNPTLPDGSTVGVDSGYFVVHCRVHSARINARIDTLIARYGSGNFSWTAVIWVRRLAG</sequence>
<dbReference type="NCBIfam" id="NF037980">
    <property type="entry name" value="T2SS_GspK"/>
    <property type="match status" value="1"/>
</dbReference>
<feature type="domain" description="T2SS protein K second SAM-like" evidence="12">
    <location>
        <begin position="228"/>
        <end position="276"/>
    </location>
</feature>
<keyword evidence="3 10" id="KW-0813">Transport</keyword>
<organism evidence="14 15">
    <name type="scientific">Burkholderia humptydooensis MSMB43</name>
    <dbReference type="NCBI Taxonomy" id="441157"/>
    <lineage>
        <taxon>Bacteria</taxon>
        <taxon>Pseudomonadati</taxon>
        <taxon>Pseudomonadota</taxon>
        <taxon>Betaproteobacteria</taxon>
        <taxon>Burkholderiales</taxon>
        <taxon>Burkholderiaceae</taxon>
        <taxon>Burkholderia</taxon>
        <taxon>pseudomallei group</taxon>
    </lineage>
</organism>
<proteinExistence type="inferred from homology"/>
<feature type="domain" description="T2SS protein K first SAM-like" evidence="13">
    <location>
        <begin position="130"/>
        <end position="224"/>
    </location>
</feature>
<keyword evidence="9 10" id="KW-0472">Membrane</keyword>
<evidence type="ECO:0000256" key="1">
    <source>
        <dbReference type="ARBA" id="ARBA00004533"/>
    </source>
</evidence>
<evidence type="ECO:0000256" key="11">
    <source>
        <dbReference type="SAM" id="Phobius"/>
    </source>
</evidence>
<dbReference type="InterPro" id="IPR049179">
    <property type="entry name" value="T2SSK_SAM-like_2nd"/>
</dbReference>
<keyword evidence="6 11" id="KW-0812">Transmembrane</keyword>
<keyword evidence="8 11" id="KW-1133">Transmembrane helix</keyword>
<dbReference type="InterPro" id="IPR045584">
    <property type="entry name" value="Pilin-like"/>
</dbReference>
<evidence type="ECO:0000256" key="6">
    <source>
        <dbReference type="ARBA" id="ARBA00022692"/>
    </source>
</evidence>
<evidence type="ECO:0000313" key="14">
    <source>
        <dbReference type="EMBL" id="EIP87873.1"/>
    </source>
</evidence>
<keyword evidence="4 10" id="KW-1003">Cell membrane</keyword>
<dbReference type="PIRSF" id="PIRSF002786">
    <property type="entry name" value="XcpX"/>
    <property type="match status" value="1"/>
</dbReference>
<evidence type="ECO:0000256" key="8">
    <source>
        <dbReference type="ARBA" id="ARBA00022989"/>
    </source>
</evidence>
<protein>
    <recommendedName>
        <fullName evidence="10">Type II secretion system protein K</fullName>
    </recommendedName>
</protein>
<feature type="transmembrane region" description="Helical" evidence="11">
    <location>
        <begin position="21"/>
        <end position="43"/>
    </location>
</feature>
<evidence type="ECO:0000256" key="9">
    <source>
        <dbReference type="ARBA" id="ARBA00023136"/>
    </source>
</evidence>
<comment type="similarity">
    <text evidence="2 10">Belongs to the GSP K family.</text>
</comment>
<dbReference type="SUPFAM" id="SSF158544">
    <property type="entry name" value="GspK insert domain-like"/>
    <property type="match status" value="1"/>
</dbReference>
<keyword evidence="5 10" id="KW-0997">Cell inner membrane</keyword>
<evidence type="ECO:0000259" key="12">
    <source>
        <dbReference type="Pfam" id="PF03934"/>
    </source>
</evidence>
<dbReference type="InterPro" id="IPR005628">
    <property type="entry name" value="GspK"/>
</dbReference>
<keyword evidence="7" id="KW-0653">Protein transport</keyword>
<dbReference type="SUPFAM" id="SSF54523">
    <property type="entry name" value="Pili subunits"/>
    <property type="match status" value="1"/>
</dbReference>
<evidence type="ECO:0000313" key="15">
    <source>
        <dbReference type="Proteomes" id="UP000004682"/>
    </source>
</evidence>